<reference evidence="3" key="3">
    <citation type="submission" date="2011-03" db="EMBL/GenBank/DDBJ databases">
        <title>Annotation of Magnaporthe poae ATCC 64411.</title>
        <authorList>
            <person name="Ma L.-J."/>
            <person name="Dead R."/>
            <person name="Young S.K."/>
            <person name="Zeng Q."/>
            <person name="Gargeya S."/>
            <person name="Fitzgerald M."/>
            <person name="Haas B."/>
            <person name="Abouelleil A."/>
            <person name="Alvarado L."/>
            <person name="Arachchi H.M."/>
            <person name="Berlin A."/>
            <person name="Brown A."/>
            <person name="Chapman S.B."/>
            <person name="Chen Z."/>
            <person name="Dunbar C."/>
            <person name="Freedman E."/>
            <person name="Gearin G."/>
            <person name="Gellesch M."/>
            <person name="Goldberg J."/>
            <person name="Griggs A."/>
            <person name="Gujja S."/>
            <person name="Heiman D."/>
            <person name="Howarth C."/>
            <person name="Larson L."/>
            <person name="Lui A."/>
            <person name="MacDonald P.J.P."/>
            <person name="Mehta T."/>
            <person name="Montmayeur A."/>
            <person name="Murphy C."/>
            <person name="Neiman D."/>
            <person name="Pearson M."/>
            <person name="Priest M."/>
            <person name="Roberts A."/>
            <person name="Saif S."/>
            <person name="Shea T."/>
            <person name="Shenoy N."/>
            <person name="Sisk P."/>
            <person name="Stolte C."/>
            <person name="Sykes S."/>
            <person name="Yandava C."/>
            <person name="Wortman J."/>
            <person name="Nusbaum C."/>
            <person name="Birren B."/>
        </authorList>
    </citation>
    <scope>NUCLEOTIDE SEQUENCE</scope>
    <source>
        <strain evidence="3">ATCC 64411</strain>
    </source>
</reference>
<dbReference type="Proteomes" id="UP000011715">
    <property type="component" value="Unassembled WGS sequence"/>
</dbReference>
<evidence type="ECO:0000313" key="5">
    <source>
        <dbReference type="Proteomes" id="UP000011715"/>
    </source>
</evidence>
<evidence type="ECO:0000313" key="3">
    <source>
        <dbReference type="EMBL" id="KLU92262.1"/>
    </source>
</evidence>
<dbReference type="EnsemblFungi" id="MAPG_11208T0">
    <property type="protein sequence ID" value="MAPG_11208T0"/>
    <property type="gene ID" value="MAPG_11208"/>
</dbReference>
<dbReference type="EMBL" id="ADBL01002758">
    <property type="status" value="NOT_ANNOTATED_CDS"/>
    <property type="molecule type" value="Genomic_DNA"/>
</dbReference>
<proteinExistence type="predicted"/>
<gene>
    <name evidence="3" type="ORF">MAPG_11208</name>
</gene>
<reference evidence="4" key="4">
    <citation type="journal article" date="2015" name="G3 (Bethesda)">
        <title>Genome sequences of three phytopathogenic species of the Magnaporthaceae family of fungi.</title>
        <authorList>
            <person name="Okagaki L.H."/>
            <person name="Nunes C.C."/>
            <person name="Sailsbery J."/>
            <person name="Clay B."/>
            <person name="Brown D."/>
            <person name="John T."/>
            <person name="Oh Y."/>
            <person name="Young N."/>
            <person name="Fitzgerald M."/>
            <person name="Haas B.J."/>
            <person name="Zeng Q."/>
            <person name="Young S."/>
            <person name="Adiconis X."/>
            <person name="Fan L."/>
            <person name="Levin J.Z."/>
            <person name="Mitchell T.K."/>
            <person name="Okubara P.A."/>
            <person name="Farman M.L."/>
            <person name="Kohn L.M."/>
            <person name="Birren B."/>
            <person name="Ma L.-J."/>
            <person name="Dean R.A."/>
        </authorList>
    </citation>
    <scope>NUCLEOTIDE SEQUENCE</scope>
    <source>
        <strain evidence="4">ATCC 64411 / 73-15</strain>
    </source>
</reference>
<sequence>MDGSASSRPGCSTTAGTAIDAFRCTACRRVTSEFALAPVPWNDDDPRHRYVYASYTDWEYESQPVYRMVKHLTFPKLESSARRGCDLCRLLRQEILRFTKKDCSPDPRWSLRFKVSNEEDDESGPGLLQLLWREEGGEEDEDNWDEISWDGRSSDGDASGEISGGGRSSGEDNSDEISWDGHSSDGYSSRDRYSTSDRERWRMRVFRCEETVIGCVEDEEEENQGPAVDAPGRLKPSPPIKRLAPEERDQELGLLASRLIRPWIEQCESENCPPGFGPGEENQANSDSVLPYLPTRVIDVGPDGTWPRLHISGDGERGRYLALSYCWGPGNDSAMTTAANMQARTTEMAPDKLPKTIQDAIQLTRALGETFLWVDAVCIVQPAGGSTADWEKEAPKMCQYYRNAVCTIAATSAGSASEGFLHERHAERHASPEKCQLTPWVVQNKYGYRTGTRVAFIAPSHPAWDDEISQSPLAQRAWAMQERALSRRMVHWSKSALCVESDRLMALQGLADLVLASCADSYLFGLWRSQLLLGLTWKVKAMDWPRVKPATPFCPAPSWSWASCGEAVTYYSAEMKGWEDLAEVKNLDVVHREDGQLLEAKLRVRGTTERRTFGDRWGQIPKTRDGKVKMRLTKLNGDSDWRNPHEFITFDGQFPADFPESLLCLHLGISPPPKPQTINVQSVEAIVLQEVEGREGVFRRVGSASLITSHGPGWSRGRIAPTEVVEVEII</sequence>
<evidence type="ECO:0000259" key="2">
    <source>
        <dbReference type="Pfam" id="PF06985"/>
    </source>
</evidence>
<name>A0A0C4EEN4_MAGP6</name>
<dbReference type="PANTHER" id="PTHR33112">
    <property type="entry name" value="DOMAIN PROTEIN, PUTATIVE-RELATED"/>
    <property type="match status" value="1"/>
</dbReference>
<dbReference type="EMBL" id="ADBL01002757">
    <property type="status" value="NOT_ANNOTATED_CDS"/>
    <property type="molecule type" value="Genomic_DNA"/>
</dbReference>
<dbReference type="eggNOG" id="ENOG502RIWF">
    <property type="taxonomic scope" value="Eukaryota"/>
</dbReference>
<organism evidence="4 5">
    <name type="scientific">Magnaporthiopsis poae (strain ATCC 64411 / 73-15)</name>
    <name type="common">Kentucky bluegrass fungus</name>
    <name type="synonym">Magnaporthe poae</name>
    <dbReference type="NCBI Taxonomy" id="644358"/>
    <lineage>
        <taxon>Eukaryota</taxon>
        <taxon>Fungi</taxon>
        <taxon>Dikarya</taxon>
        <taxon>Ascomycota</taxon>
        <taxon>Pezizomycotina</taxon>
        <taxon>Sordariomycetes</taxon>
        <taxon>Sordariomycetidae</taxon>
        <taxon>Magnaporthales</taxon>
        <taxon>Magnaporthaceae</taxon>
        <taxon>Magnaporthiopsis</taxon>
    </lineage>
</organism>
<reference evidence="3" key="1">
    <citation type="submission" date="2010-05" db="EMBL/GenBank/DDBJ databases">
        <title>The Genome Sequence of Magnaporthe poae strain ATCC 64411.</title>
        <authorList>
            <consortium name="The Broad Institute Genome Sequencing Platform"/>
            <consortium name="Broad Institute Genome Sequencing Center for Infectious Disease"/>
            <person name="Ma L.-J."/>
            <person name="Dead R."/>
            <person name="Young S."/>
            <person name="Zeng Q."/>
            <person name="Koehrsen M."/>
            <person name="Alvarado L."/>
            <person name="Berlin A."/>
            <person name="Chapman S.B."/>
            <person name="Chen Z."/>
            <person name="Freedman E."/>
            <person name="Gellesch M."/>
            <person name="Goldberg J."/>
            <person name="Griggs A."/>
            <person name="Gujja S."/>
            <person name="Heilman E.R."/>
            <person name="Heiman D."/>
            <person name="Hepburn T."/>
            <person name="Howarth C."/>
            <person name="Jen D."/>
            <person name="Larson L."/>
            <person name="Mehta T."/>
            <person name="Neiman D."/>
            <person name="Pearson M."/>
            <person name="Roberts A."/>
            <person name="Saif S."/>
            <person name="Shea T."/>
            <person name="Shenoy N."/>
            <person name="Sisk P."/>
            <person name="Stolte C."/>
            <person name="Sykes S."/>
            <person name="Walk T."/>
            <person name="White J."/>
            <person name="Yandava C."/>
            <person name="Haas B."/>
            <person name="Nusbaum C."/>
            <person name="Birren B."/>
        </authorList>
    </citation>
    <scope>NUCLEOTIDE SEQUENCE</scope>
    <source>
        <strain evidence="3">ATCC 64411</strain>
    </source>
</reference>
<dbReference type="Pfam" id="PF06985">
    <property type="entry name" value="HET"/>
    <property type="match status" value="1"/>
</dbReference>
<dbReference type="OrthoDB" id="3486565at2759"/>
<feature type="region of interest" description="Disordered" evidence="1">
    <location>
        <begin position="218"/>
        <end position="241"/>
    </location>
</feature>
<feature type="compositionally biased region" description="Acidic residues" evidence="1">
    <location>
        <begin position="137"/>
        <end position="148"/>
    </location>
</feature>
<keyword evidence="5" id="KW-1185">Reference proteome</keyword>
<evidence type="ECO:0000256" key="1">
    <source>
        <dbReference type="SAM" id="MobiDB-lite"/>
    </source>
</evidence>
<dbReference type="InterPro" id="IPR010730">
    <property type="entry name" value="HET"/>
</dbReference>
<protein>
    <recommendedName>
        <fullName evidence="2">Heterokaryon incompatibility domain-containing protein</fullName>
    </recommendedName>
</protein>
<reference evidence="5" key="2">
    <citation type="submission" date="2010-05" db="EMBL/GenBank/DDBJ databases">
        <title>The genome sequence of Magnaporthe poae strain ATCC 64411.</title>
        <authorList>
            <person name="Ma L.-J."/>
            <person name="Dead R."/>
            <person name="Young S."/>
            <person name="Zeng Q."/>
            <person name="Koehrsen M."/>
            <person name="Alvarado L."/>
            <person name="Berlin A."/>
            <person name="Chapman S.B."/>
            <person name="Chen Z."/>
            <person name="Freedman E."/>
            <person name="Gellesch M."/>
            <person name="Goldberg J."/>
            <person name="Griggs A."/>
            <person name="Gujja S."/>
            <person name="Heilman E.R."/>
            <person name="Heiman D."/>
            <person name="Hepburn T."/>
            <person name="Howarth C."/>
            <person name="Jen D."/>
            <person name="Larson L."/>
            <person name="Mehta T."/>
            <person name="Neiman D."/>
            <person name="Pearson M."/>
            <person name="Roberts A."/>
            <person name="Saif S."/>
            <person name="Shea T."/>
            <person name="Shenoy N."/>
            <person name="Sisk P."/>
            <person name="Stolte C."/>
            <person name="Sykes S."/>
            <person name="Walk T."/>
            <person name="White J."/>
            <person name="Yandava C."/>
            <person name="Haas B."/>
            <person name="Nusbaum C."/>
            <person name="Birren B."/>
        </authorList>
    </citation>
    <scope>NUCLEOTIDE SEQUENCE [LARGE SCALE GENOMIC DNA]</scope>
    <source>
        <strain evidence="5">ATCC 64411 / 73-15</strain>
    </source>
</reference>
<evidence type="ECO:0000313" key="4">
    <source>
        <dbReference type="EnsemblFungi" id="MAPG_11208T0"/>
    </source>
</evidence>
<dbReference type="EMBL" id="GL876979">
    <property type="protein sequence ID" value="KLU92262.1"/>
    <property type="molecule type" value="Genomic_DNA"/>
</dbReference>
<feature type="domain" description="Heterokaryon incompatibility" evidence="2">
    <location>
        <begin position="320"/>
        <end position="482"/>
    </location>
</feature>
<dbReference type="PANTHER" id="PTHR33112:SF16">
    <property type="entry name" value="HETEROKARYON INCOMPATIBILITY DOMAIN-CONTAINING PROTEIN"/>
    <property type="match status" value="1"/>
</dbReference>
<feature type="region of interest" description="Disordered" evidence="1">
    <location>
        <begin position="137"/>
        <end position="193"/>
    </location>
</feature>
<dbReference type="VEuPathDB" id="FungiDB:MAPG_11208"/>
<dbReference type="AlphaFoldDB" id="A0A0C4EEN4"/>
<reference evidence="4" key="5">
    <citation type="submission" date="2015-06" db="UniProtKB">
        <authorList>
            <consortium name="EnsemblFungi"/>
        </authorList>
    </citation>
    <scope>IDENTIFICATION</scope>
    <source>
        <strain evidence="4">ATCC 64411</strain>
    </source>
</reference>
<accession>A0A0C4EEN4</accession>